<organism evidence="2 3">
    <name type="scientific">Rhynchospora tenuis</name>
    <dbReference type="NCBI Taxonomy" id="198213"/>
    <lineage>
        <taxon>Eukaryota</taxon>
        <taxon>Viridiplantae</taxon>
        <taxon>Streptophyta</taxon>
        <taxon>Embryophyta</taxon>
        <taxon>Tracheophyta</taxon>
        <taxon>Spermatophyta</taxon>
        <taxon>Magnoliopsida</taxon>
        <taxon>Liliopsida</taxon>
        <taxon>Poales</taxon>
        <taxon>Cyperaceae</taxon>
        <taxon>Cyperoideae</taxon>
        <taxon>Rhynchosporeae</taxon>
        <taxon>Rhynchospora</taxon>
    </lineage>
</organism>
<dbReference type="Gene3D" id="1.20.1280.50">
    <property type="match status" value="1"/>
</dbReference>
<dbReference type="PROSITE" id="PS50181">
    <property type="entry name" value="FBOX"/>
    <property type="match status" value="1"/>
</dbReference>
<gene>
    <name evidence="2" type="ORF">LUZ61_020678</name>
</gene>
<evidence type="ECO:0000313" key="3">
    <source>
        <dbReference type="Proteomes" id="UP001210211"/>
    </source>
</evidence>
<evidence type="ECO:0000313" key="2">
    <source>
        <dbReference type="EMBL" id="KAJ3691514.1"/>
    </source>
</evidence>
<keyword evidence="3" id="KW-1185">Reference proteome</keyword>
<feature type="domain" description="F-box" evidence="1">
    <location>
        <begin position="27"/>
        <end position="73"/>
    </location>
</feature>
<dbReference type="InterPro" id="IPR001810">
    <property type="entry name" value="F-box_dom"/>
</dbReference>
<evidence type="ECO:0000259" key="1">
    <source>
        <dbReference type="PROSITE" id="PS50181"/>
    </source>
</evidence>
<dbReference type="EMBL" id="JAMRDG010000002">
    <property type="protein sequence ID" value="KAJ3691514.1"/>
    <property type="molecule type" value="Genomic_DNA"/>
</dbReference>
<dbReference type="AlphaFoldDB" id="A0AAD5ZDV2"/>
<accession>A0AAD5ZDV2</accession>
<sequence length="299" mass="33618">MGNTCVAMGKRNTCVAMEMESTETTIVGGINVLPEECLSHVISLTNPRDAIVSSAVSRTFQSAADSDATWERFLPSDYASILSRAVRPVEYASKKELFFRLCDHPVLIDGGRMSFGLEKSSGAKCFMISARALSIVWGDDKRYWKWIVLPKNPNSSRFIECAKLKNVCWLEICGNIDSKILTPDTVYAAYLIFKLARNTFGLCEPFQRTIITLAGNVVSEHFVCLNTRVENPRWDNRPLPRRDVILPTERQYGWLEVKLGEFYNEDGIDGEVNISLTEIKGGHWKNGLIVQGIEVRPTN</sequence>
<dbReference type="InterPro" id="IPR036047">
    <property type="entry name" value="F-box-like_dom_sf"/>
</dbReference>
<dbReference type="PANTHER" id="PTHR32278:SF111">
    <property type="entry name" value="F-BOX PROTEIN PP2-B12-RELATED"/>
    <property type="match status" value="1"/>
</dbReference>
<dbReference type="CDD" id="cd22162">
    <property type="entry name" value="F-box_AtSKIP3-like"/>
    <property type="match status" value="1"/>
</dbReference>
<protein>
    <recommendedName>
        <fullName evidence="1">F-box domain-containing protein</fullName>
    </recommendedName>
</protein>
<dbReference type="Pfam" id="PF14299">
    <property type="entry name" value="PP2"/>
    <property type="match status" value="1"/>
</dbReference>
<dbReference type="SUPFAM" id="SSF81383">
    <property type="entry name" value="F-box domain"/>
    <property type="match status" value="1"/>
</dbReference>
<reference evidence="2 3" key="1">
    <citation type="journal article" date="2022" name="Cell">
        <title>Repeat-based holocentromeres influence genome architecture and karyotype evolution.</title>
        <authorList>
            <person name="Hofstatter P.G."/>
            <person name="Thangavel G."/>
            <person name="Lux T."/>
            <person name="Neumann P."/>
            <person name="Vondrak T."/>
            <person name="Novak P."/>
            <person name="Zhang M."/>
            <person name="Costa L."/>
            <person name="Castellani M."/>
            <person name="Scott A."/>
            <person name="Toegelov H."/>
            <person name="Fuchs J."/>
            <person name="Mata-Sucre Y."/>
            <person name="Dias Y."/>
            <person name="Vanzela A.L.L."/>
            <person name="Huettel B."/>
            <person name="Almeida C.C.S."/>
            <person name="Simkova H."/>
            <person name="Souza G."/>
            <person name="Pedrosa-Harand A."/>
            <person name="Macas J."/>
            <person name="Mayer K.F.X."/>
            <person name="Houben A."/>
            <person name="Marques A."/>
        </authorList>
    </citation>
    <scope>NUCLEOTIDE SEQUENCE [LARGE SCALE GENOMIC DNA]</scope>
    <source>
        <strain evidence="2">RhyTen1mFocal</strain>
    </source>
</reference>
<name>A0AAD5ZDV2_9POAL</name>
<dbReference type="SMART" id="SM00256">
    <property type="entry name" value="FBOX"/>
    <property type="match status" value="1"/>
</dbReference>
<proteinExistence type="predicted"/>
<dbReference type="Proteomes" id="UP001210211">
    <property type="component" value="Unassembled WGS sequence"/>
</dbReference>
<dbReference type="PANTHER" id="PTHR32278">
    <property type="entry name" value="F-BOX DOMAIN-CONTAINING PROTEIN"/>
    <property type="match status" value="1"/>
</dbReference>
<comment type="caution">
    <text evidence="2">The sequence shown here is derived from an EMBL/GenBank/DDBJ whole genome shotgun (WGS) entry which is preliminary data.</text>
</comment>
<dbReference type="InterPro" id="IPR025886">
    <property type="entry name" value="PP2-like"/>
</dbReference>
<dbReference type="Pfam" id="PF12937">
    <property type="entry name" value="F-box-like"/>
    <property type="match status" value="1"/>
</dbReference>